<feature type="domain" description="Fe2OG dioxygenase" evidence="3">
    <location>
        <begin position="196"/>
        <end position="318"/>
    </location>
</feature>
<dbReference type="SUPFAM" id="SSF51197">
    <property type="entry name" value="Clavaminate synthase-like"/>
    <property type="match status" value="1"/>
</dbReference>
<dbReference type="STRING" id="1169540.A0A0G4EQY6"/>
<feature type="region of interest" description="Disordered" evidence="2">
    <location>
        <begin position="1"/>
        <end position="43"/>
    </location>
</feature>
<dbReference type="Pfam" id="PF14226">
    <property type="entry name" value="DIOX_N"/>
    <property type="match status" value="1"/>
</dbReference>
<dbReference type="PANTHER" id="PTHR47990">
    <property type="entry name" value="2-OXOGLUTARATE (2OG) AND FE(II)-DEPENDENT OXYGENASE SUPERFAMILY PROTEIN-RELATED"/>
    <property type="match status" value="1"/>
</dbReference>
<keyword evidence="1" id="KW-0560">Oxidoreductase</keyword>
<proteinExistence type="inferred from homology"/>
<dbReference type="Proteomes" id="UP000041254">
    <property type="component" value="Unassembled WGS sequence"/>
</dbReference>
<name>A0A0G4EQY6_VITBC</name>
<dbReference type="Gene3D" id="2.60.120.330">
    <property type="entry name" value="B-lactam Antibiotic, Isopenicillin N Synthase, Chain"/>
    <property type="match status" value="2"/>
</dbReference>
<organism evidence="4 5">
    <name type="scientific">Vitrella brassicaformis (strain CCMP3155)</name>
    <dbReference type="NCBI Taxonomy" id="1169540"/>
    <lineage>
        <taxon>Eukaryota</taxon>
        <taxon>Sar</taxon>
        <taxon>Alveolata</taxon>
        <taxon>Colpodellida</taxon>
        <taxon>Vitrellaceae</taxon>
        <taxon>Vitrella</taxon>
    </lineage>
</organism>
<keyword evidence="1" id="KW-0408">Iron</keyword>
<dbReference type="InterPro" id="IPR005123">
    <property type="entry name" value="Oxoglu/Fe-dep_dioxygenase_dom"/>
</dbReference>
<dbReference type="GO" id="GO:0016491">
    <property type="term" value="F:oxidoreductase activity"/>
    <property type="evidence" value="ECO:0007669"/>
    <property type="project" value="UniProtKB-KW"/>
</dbReference>
<dbReference type="PhylomeDB" id="A0A0G4EQY6"/>
<evidence type="ECO:0000259" key="3">
    <source>
        <dbReference type="PROSITE" id="PS51471"/>
    </source>
</evidence>
<dbReference type="EMBL" id="CDMY01000286">
    <property type="protein sequence ID" value="CEL99670.1"/>
    <property type="molecule type" value="Genomic_DNA"/>
</dbReference>
<evidence type="ECO:0000256" key="1">
    <source>
        <dbReference type="RuleBase" id="RU003682"/>
    </source>
</evidence>
<dbReference type="InterPro" id="IPR026992">
    <property type="entry name" value="DIOX_N"/>
</dbReference>
<keyword evidence="5" id="KW-1185">Reference proteome</keyword>
<dbReference type="OrthoDB" id="288590at2759"/>
<dbReference type="Pfam" id="PF03171">
    <property type="entry name" value="2OG-FeII_Oxy"/>
    <property type="match status" value="1"/>
</dbReference>
<dbReference type="PROSITE" id="PS51471">
    <property type="entry name" value="FE2OG_OXY"/>
    <property type="match status" value="1"/>
</dbReference>
<dbReference type="VEuPathDB" id="CryptoDB:Vbra_20722"/>
<dbReference type="InterPro" id="IPR044861">
    <property type="entry name" value="IPNS-like_FE2OG_OXY"/>
</dbReference>
<dbReference type="InterPro" id="IPR027443">
    <property type="entry name" value="IPNS-like_sf"/>
</dbReference>
<evidence type="ECO:0000313" key="4">
    <source>
        <dbReference type="EMBL" id="CEL99670.1"/>
    </source>
</evidence>
<gene>
    <name evidence="4" type="ORF">Vbra_20722</name>
</gene>
<reference evidence="4 5" key="1">
    <citation type="submission" date="2014-11" db="EMBL/GenBank/DDBJ databases">
        <authorList>
            <person name="Zhu J."/>
            <person name="Qi W."/>
            <person name="Song R."/>
        </authorList>
    </citation>
    <scope>NUCLEOTIDE SEQUENCE [LARGE SCALE GENOMIC DNA]</scope>
</reference>
<keyword evidence="1" id="KW-0479">Metal-binding</keyword>
<dbReference type="AlphaFoldDB" id="A0A0G4EQY6"/>
<sequence>MPAIYYDDSSRNDPSSPSPPSPLPAIPHAHSYPLFNNTHDRPTTSPSCVELPALADFGTDGEVIPVIDFSQLASSEREQRKLFHAVTEVGFFQLVHHPITQEMIEGVQGEAAAFFGQAMGAKTGLALSNERGHGVRGYFGTFSENLDQYQQEKDYKGDIKEGFDLGLEQALSDLTDPEHNYTHTTNDAFASLFTCPAVTLRLLHYVYSTNGGGGRAGCGDLGVEYKKEIACGAHTDYGCFTLLHQDATGGLEVCDATGAWREVPYIPNAFVVNIGDMLQMWTGGLFKSTVHRVVYYREKQTGRPKDTDRYSIPFFFNPSPYVPVEALDINPKFPLGEGASTNTTNTPVAAQKRTCEEILMDRYSKAFGTKQGRA</sequence>
<feature type="compositionally biased region" description="Pro residues" evidence="2">
    <location>
        <begin position="16"/>
        <end position="25"/>
    </location>
</feature>
<evidence type="ECO:0000313" key="5">
    <source>
        <dbReference type="Proteomes" id="UP000041254"/>
    </source>
</evidence>
<evidence type="ECO:0000256" key="2">
    <source>
        <dbReference type="SAM" id="MobiDB-lite"/>
    </source>
</evidence>
<dbReference type="GO" id="GO:0046872">
    <property type="term" value="F:metal ion binding"/>
    <property type="evidence" value="ECO:0007669"/>
    <property type="project" value="UniProtKB-KW"/>
</dbReference>
<protein>
    <recommendedName>
        <fullName evidence="3">Fe2OG dioxygenase domain-containing protein</fullName>
    </recommendedName>
</protein>
<accession>A0A0G4EQY6</accession>
<comment type="similarity">
    <text evidence="1">Belongs to the iron/ascorbate-dependent oxidoreductase family.</text>
</comment>
<dbReference type="InParanoid" id="A0A0G4EQY6"/>
<dbReference type="InterPro" id="IPR050231">
    <property type="entry name" value="Iron_ascorbate_oxido_reductase"/>
</dbReference>